<dbReference type="Pfam" id="PF13362">
    <property type="entry name" value="Toprim_3"/>
    <property type="match status" value="1"/>
</dbReference>
<dbReference type="EMBL" id="LR796882">
    <property type="protein sequence ID" value="CAB4172463.1"/>
    <property type="molecule type" value="Genomic_DNA"/>
</dbReference>
<evidence type="ECO:0000259" key="2">
    <source>
        <dbReference type="Pfam" id="PF23639"/>
    </source>
</evidence>
<name>A0A6J5P7R9_9CAUD</name>
<protein>
    <submittedName>
        <fullName evidence="3">TOPRIM domain containing protein</fullName>
    </submittedName>
</protein>
<feature type="domain" description="Toprim" evidence="1">
    <location>
        <begin position="266"/>
        <end position="356"/>
    </location>
</feature>
<gene>
    <name evidence="3" type="ORF">UFOVP843_8</name>
    <name evidence="4" type="ORF">UFOVP936_25</name>
</gene>
<proteinExistence type="predicted"/>
<accession>A0A6J5P7R9</accession>
<sequence length="356" mass="38809">MTARRAFVDARDLARMLNAQAESLCRQILPDGRREGHEWVARVPWRADGKIGSFSVHLTGAKAGIWADFADGQARGDALDLVSWVCCGQEKAAAVQWALRYLGLAGGDPKALEVARAAIPSQEVRDAEQLRQEEETRASARRIWFAGAKQLIDTPVERYLRGRGIALREMGRTPGAIRFHPELWNVETKRKWPAMVTAIASVGVDGGFYAVHRTWLEVMRDGAVRKAPLEKNKKVLGLYRAGHMPLWRGASGKPLKAMPEGEIVDISEGVEDGLSVAFAAPNCRVVAAISLSNLAALALPEAAKTVRLWRQNDTNATAIGAFDRAVRAHLAAGRQVLIPDIPGDVKDVNDMLVSCG</sequence>
<dbReference type="Pfam" id="PF23639">
    <property type="entry name" value="DUF7146"/>
    <property type="match status" value="1"/>
</dbReference>
<dbReference type="EMBL" id="LR796786">
    <property type="protein sequence ID" value="CAB4166066.1"/>
    <property type="molecule type" value="Genomic_DNA"/>
</dbReference>
<evidence type="ECO:0000313" key="3">
    <source>
        <dbReference type="EMBL" id="CAB4166066.1"/>
    </source>
</evidence>
<dbReference type="InterPro" id="IPR006171">
    <property type="entry name" value="TOPRIM_dom"/>
</dbReference>
<evidence type="ECO:0000259" key="1">
    <source>
        <dbReference type="Pfam" id="PF13362"/>
    </source>
</evidence>
<evidence type="ECO:0000313" key="4">
    <source>
        <dbReference type="EMBL" id="CAB4172463.1"/>
    </source>
</evidence>
<reference evidence="3" key="1">
    <citation type="submission" date="2020-04" db="EMBL/GenBank/DDBJ databases">
        <authorList>
            <person name="Chiriac C."/>
            <person name="Salcher M."/>
            <person name="Ghai R."/>
            <person name="Kavagutti S V."/>
        </authorList>
    </citation>
    <scope>NUCLEOTIDE SEQUENCE</scope>
</reference>
<dbReference type="InterPro" id="IPR055570">
    <property type="entry name" value="DUF7146"/>
</dbReference>
<organism evidence="3">
    <name type="scientific">uncultured Caudovirales phage</name>
    <dbReference type="NCBI Taxonomy" id="2100421"/>
    <lineage>
        <taxon>Viruses</taxon>
        <taxon>Duplodnaviria</taxon>
        <taxon>Heunggongvirae</taxon>
        <taxon>Uroviricota</taxon>
        <taxon>Caudoviricetes</taxon>
        <taxon>Peduoviridae</taxon>
        <taxon>Maltschvirus</taxon>
        <taxon>Maltschvirus maltsch</taxon>
    </lineage>
</organism>
<feature type="domain" description="DUF7146" evidence="2">
    <location>
        <begin position="135"/>
        <end position="244"/>
    </location>
</feature>